<dbReference type="InterPro" id="IPR013761">
    <property type="entry name" value="SAM/pointed_sf"/>
</dbReference>
<feature type="domain" description="SAM" evidence="6">
    <location>
        <begin position="6"/>
        <end position="69"/>
    </location>
</feature>
<dbReference type="Gene3D" id="1.20.120.1080">
    <property type="match status" value="1"/>
</dbReference>
<dbReference type="Gene3D" id="1.10.150.50">
    <property type="entry name" value="Transcription Factor, Ets-1"/>
    <property type="match status" value="1"/>
</dbReference>
<dbReference type="Gene3D" id="3.40.50.300">
    <property type="entry name" value="P-loop containing nucleotide triphosphate hydrolases"/>
    <property type="match status" value="2"/>
</dbReference>
<gene>
    <name evidence="9" type="ORF">CCMP2556_LOCUS17707</name>
</gene>
<dbReference type="InterPro" id="IPR014001">
    <property type="entry name" value="Helicase_ATP-bd"/>
</dbReference>
<dbReference type="InterPro" id="IPR001660">
    <property type="entry name" value="SAM"/>
</dbReference>
<dbReference type="SUPFAM" id="SSF53448">
    <property type="entry name" value="Nucleotide-diphospho-sugar transferases"/>
    <property type="match status" value="1"/>
</dbReference>
<keyword evidence="2" id="KW-0378">Hydrolase</keyword>
<evidence type="ECO:0000256" key="5">
    <source>
        <dbReference type="SAM" id="MobiDB-lite"/>
    </source>
</evidence>
<feature type="region of interest" description="Disordered" evidence="5">
    <location>
        <begin position="755"/>
        <end position="812"/>
    </location>
</feature>
<dbReference type="SMART" id="SM00487">
    <property type="entry name" value="DEXDc"/>
    <property type="match status" value="1"/>
</dbReference>
<dbReference type="PROSITE" id="PS51192">
    <property type="entry name" value="HELICASE_ATP_BIND_1"/>
    <property type="match status" value="1"/>
</dbReference>
<keyword evidence="3" id="KW-0347">Helicase</keyword>
<comment type="caution">
    <text evidence="9">The sequence shown here is derived from an EMBL/GenBank/DDBJ whole genome shotgun (WGS) entry which is preliminary data.</text>
</comment>
<sequence>MVTAKWGVEEVSNWLAEVGFPQLVDGFREQGVDGEVLLGLTTEDLKEEFQMKLGERKKLIDRIENLKEKAEKDLSASSTATDSQLSLPSPPSEPSRCGTPELEKLYLLDGRNIACQGGESPDRPNLKKLSTAMKWHIEHRPDWKVETFVYQALMEKWQKDHAEDMKDLAQCLTVTPRREDVDKFIIRKAVDAAKSGCLVKIVSNDNFREYIGTVNDFHFSEDWVREHVIKFCFSAGSQEFIPADGFGTELPCELQTAEPEPSVPERNVVIDKVCPPGLPTLLTGRGAKFPSPLRIAPGVEEVRCPHKRCPLRLEVAQRSSNGAYAIRITGLESPASRAKQPILNVHPNRRVTKTWCPTCAKPLEVRNEAAEPQMKRPRGKGYAFVAVLFGPDQDMLQRFVLGALVLGHSLKVSSTSFDMVLLHTADVMDVPGAGLLEVFWKTREVSYVEANPKLICQSENRFQHVFTKLQCFGCDDYEKVVLLDIDLLVRDNIDELSSCQPPCALRRGHKALPSHVDVSLSCYNTEGRQKFGMNLGVAVLKPSKEELEKILTSVKSRDPMHEVCSGPEQDFLSRWFKNWTSMNVKYNYQLHQLALSCEHEGPQAMRLQLKLENVKVLHYSGRVKPWDFYFDVRAKSSESFSAFCEERLLPAYNAKGKEFEDTVRNAAHEWKQQCKDMWQYALAQTSCDKCKLCGESLLKEMQLEHCFVQCPGISHLRPEALTLEDIQHPEPQEFRRVLAFVASVLERHRWQADDTFEGTRESSDQGDKEDTKHGNHQAEAPISAPISTASSQSESKTLHLVLHPQPKRSYEDSPLGRLREKILQEVADNRVTIIVAPTGCGKSTGIPQMILDEDPSERYILVTQPRRVAATSLARRVAADRGVNLGTEVGYKIGGCSEVSRSGRTRLIFATTAIAMIQCLQDCSSFTHLIIDEVHIRDAHIDFLLSLVVTRVLLRNKKVKIILMSAAMDSVKIARYFSHALGGTIPKPLDLEACRQYKLSIKYLEDVPFFNQKGIHRRGLDGAWDVLGLPADWSQEDVADLYAEFIRSCHQERAARRDFASFLVFLPGKRELQLLWERLDDVTDLQVKCIFGGQTIEEQERVLSESHQRERSVILGTDVIESSVTIPDVDLVIDTCEQKRLRWDGGKNQSLLTLVLVSKDEAKQRSGRTGRVRDGEVIRLVSKGCFDRLQPHAEPQIKHSRLEDLLLSLFELPNLGDPRQFLEKMPDAPDKARVDQAIIRLLELNALAKQGNAQPKPTFFGRFLQKMPLDPDVGFLVMSGVRLQIVQECAILAAVHQRGDPFLDSMNLSPEEVNGLWEVRDACSPGRAKGRDRPLPGDLMAGLGAYKAWQAQVKNQTRGGWTWDIKDEAVWCAQHFLSLERLHELEEMVVQIRDVLEELGYASSLPQADKDRMRQRRQDKVGTSLAARIRPMLHAAQDFWRLLRDQRDRDAQLLLAWCIAASFTSGLIEVKNGSSTEQLKYKAKNNRSHQVSEVLRRQGFHVVDGRVLQKGDVQVSFQSPQEAHKAFQIGQLVNNNMMPWRAADPWGRPQQRTSVHPRKCYEGSPIKILPSSLAWLPTTEDAVLVAGDVLPIMNHKRTSMTYFCTKCSSVPAGIIPFILCATYPAATVAKQAGIWTVSTLIHGQCEDERYTAPSPKVADLLDNIRNRMDTEFGLNQKERHRIVEERRANVLALMKLLDQQDVKPPMQSLDQKHGATLPRMRG</sequence>
<feature type="domain" description="Helicase C-terminal" evidence="8">
    <location>
        <begin position="1041"/>
        <end position="1213"/>
    </location>
</feature>
<feature type="region of interest" description="Disordered" evidence="5">
    <location>
        <begin position="1703"/>
        <end position="1722"/>
    </location>
</feature>
<dbReference type="Gene3D" id="3.40.50.11980">
    <property type="match status" value="1"/>
</dbReference>
<dbReference type="InterPro" id="IPR027417">
    <property type="entry name" value="P-loop_NTPase"/>
</dbReference>
<dbReference type="EMBL" id="CAXAMN010009890">
    <property type="protein sequence ID" value="CAK9030019.1"/>
    <property type="molecule type" value="Genomic_DNA"/>
</dbReference>
<evidence type="ECO:0000313" key="9">
    <source>
        <dbReference type="EMBL" id="CAK9030019.1"/>
    </source>
</evidence>
<evidence type="ECO:0000256" key="2">
    <source>
        <dbReference type="ARBA" id="ARBA00022801"/>
    </source>
</evidence>
<dbReference type="Pfam" id="PF01501">
    <property type="entry name" value="Glyco_transf_8"/>
    <property type="match status" value="1"/>
</dbReference>
<dbReference type="Pfam" id="PF00271">
    <property type="entry name" value="Helicase_C"/>
    <property type="match status" value="1"/>
</dbReference>
<dbReference type="CDD" id="cd17917">
    <property type="entry name" value="DEXHc_RHA-like"/>
    <property type="match status" value="1"/>
</dbReference>
<dbReference type="PROSITE" id="PS51194">
    <property type="entry name" value="HELICASE_CTER"/>
    <property type="match status" value="1"/>
</dbReference>
<organism evidence="9 10">
    <name type="scientific">Durusdinium trenchii</name>
    <dbReference type="NCBI Taxonomy" id="1381693"/>
    <lineage>
        <taxon>Eukaryota</taxon>
        <taxon>Sar</taxon>
        <taxon>Alveolata</taxon>
        <taxon>Dinophyceae</taxon>
        <taxon>Suessiales</taxon>
        <taxon>Symbiodiniaceae</taxon>
        <taxon>Durusdinium</taxon>
    </lineage>
</organism>
<dbReference type="SMART" id="SM00847">
    <property type="entry name" value="HA2"/>
    <property type="match status" value="1"/>
</dbReference>
<feature type="compositionally biased region" description="Basic and acidic residues" evidence="5">
    <location>
        <begin position="755"/>
        <end position="773"/>
    </location>
</feature>
<dbReference type="Pfam" id="PF00270">
    <property type="entry name" value="DEAD"/>
    <property type="match status" value="1"/>
</dbReference>
<dbReference type="InterPro" id="IPR001650">
    <property type="entry name" value="Helicase_C-like"/>
</dbReference>
<dbReference type="CDD" id="cd18791">
    <property type="entry name" value="SF2_C_RHA"/>
    <property type="match status" value="1"/>
</dbReference>
<evidence type="ECO:0008006" key="11">
    <source>
        <dbReference type="Google" id="ProtNLM"/>
    </source>
</evidence>
<dbReference type="InterPro" id="IPR002495">
    <property type="entry name" value="Glyco_trans_8"/>
</dbReference>
<dbReference type="Gene3D" id="3.90.550.10">
    <property type="entry name" value="Spore Coat Polysaccharide Biosynthesis Protein SpsA, Chain A"/>
    <property type="match status" value="1"/>
</dbReference>
<keyword evidence="4" id="KW-0067">ATP-binding</keyword>
<evidence type="ECO:0000256" key="3">
    <source>
        <dbReference type="ARBA" id="ARBA00022806"/>
    </source>
</evidence>
<dbReference type="SMART" id="SM00490">
    <property type="entry name" value="HELICc"/>
    <property type="match status" value="1"/>
</dbReference>
<dbReference type="InterPro" id="IPR007502">
    <property type="entry name" value="Helicase-assoc_dom"/>
</dbReference>
<evidence type="ECO:0000256" key="1">
    <source>
        <dbReference type="ARBA" id="ARBA00022741"/>
    </source>
</evidence>
<keyword evidence="10" id="KW-1185">Reference proteome</keyword>
<keyword evidence="1" id="KW-0547">Nucleotide-binding</keyword>
<evidence type="ECO:0000259" key="7">
    <source>
        <dbReference type="PROSITE" id="PS51192"/>
    </source>
</evidence>
<feature type="region of interest" description="Disordered" evidence="5">
    <location>
        <begin position="70"/>
        <end position="99"/>
    </location>
</feature>
<dbReference type="SUPFAM" id="SSF52540">
    <property type="entry name" value="P-loop containing nucleoside triphosphate hydrolases"/>
    <property type="match status" value="1"/>
</dbReference>
<evidence type="ECO:0000256" key="4">
    <source>
        <dbReference type="ARBA" id="ARBA00022840"/>
    </source>
</evidence>
<dbReference type="PANTHER" id="PTHR18934:SF221">
    <property type="entry name" value="ATP-DEPENDENT RNA HELICASE DHX34-RELATED"/>
    <property type="match status" value="1"/>
</dbReference>
<dbReference type="InterPro" id="IPR011545">
    <property type="entry name" value="DEAD/DEAH_box_helicase_dom"/>
</dbReference>
<evidence type="ECO:0000259" key="6">
    <source>
        <dbReference type="PROSITE" id="PS50105"/>
    </source>
</evidence>
<evidence type="ECO:0000313" key="10">
    <source>
        <dbReference type="Proteomes" id="UP001642484"/>
    </source>
</evidence>
<protein>
    <recommendedName>
        <fullName evidence="11">RNA helicase</fullName>
    </recommendedName>
</protein>
<dbReference type="SUPFAM" id="SSF47769">
    <property type="entry name" value="SAM/Pointed domain"/>
    <property type="match status" value="1"/>
</dbReference>
<dbReference type="PROSITE" id="PS50105">
    <property type="entry name" value="SAM_DOMAIN"/>
    <property type="match status" value="1"/>
</dbReference>
<dbReference type="SMART" id="SM00454">
    <property type="entry name" value="SAM"/>
    <property type="match status" value="1"/>
</dbReference>
<accession>A0ABP0KUE0</accession>
<dbReference type="PANTHER" id="PTHR18934">
    <property type="entry name" value="ATP-DEPENDENT RNA HELICASE"/>
    <property type="match status" value="1"/>
</dbReference>
<proteinExistence type="predicted"/>
<dbReference type="Proteomes" id="UP001642484">
    <property type="component" value="Unassembled WGS sequence"/>
</dbReference>
<reference evidence="9 10" key="1">
    <citation type="submission" date="2024-02" db="EMBL/GenBank/DDBJ databases">
        <authorList>
            <person name="Chen Y."/>
            <person name="Shah S."/>
            <person name="Dougan E. K."/>
            <person name="Thang M."/>
            <person name="Chan C."/>
        </authorList>
    </citation>
    <scope>NUCLEOTIDE SEQUENCE [LARGE SCALE GENOMIC DNA]</scope>
</reference>
<feature type="compositionally biased region" description="Low complexity" evidence="5">
    <location>
        <begin position="778"/>
        <end position="795"/>
    </location>
</feature>
<feature type="domain" description="Helicase ATP-binding" evidence="7">
    <location>
        <begin position="823"/>
        <end position="986"/>
    </location>
</feature>
<evidence type="ECO:0000259" key="8">
    <source>
        <dbReference type="PROSITE" id="PS51194"/>
    </source>
</evidence>
<dbReference type="Pfam" id="PF07647">
    <property type="entry name" value="SAM_2"/>
    <property type="match status" value="1"/>
</dbReference>
<name>A0ABP0KUE0_9DINO</name>
<feature type="non-terminal residue" evidence="9">
    <location>
        <position position="1722"/>
    </location>
</feature>
<dbReference type="InterPro" id="IPR029044">
    <property type="entry name" value="Nucleotide-diphossugar_trans"/>
</dbReference>
<feature type="compositionally biased region" description="Polar residues" evidence="5">
    <location>
        <begin position="75"/>
        <end position="84"/>
    </location>
</feature>